<dbReference type="SUPFAM" id="SSF52151">
    <property type="entry name" value="FabD/lysophospholipase-like"/>
    <property type="match status" value="1"/>
</dbReference>
<dbReference type="InterPro" id="IPR050301">
    <property type="entry name" value="NTE"/>
</dbReference>
<dbReference type="Gene3D" id="3.40.1090.10">
    <property type="entry name" value="Cytosolic phospholipase A2 catalytic domain"/>
    <property type="match status" value="1"/>
</dbReference>
<dbReference type="Pfam" id="PF01734">
    <property type="entry name" value="Patatin"/>
    <property type="match status" value="1"/>
</dbReference>
<evidence type="ECO:0000313" key="6">
    <source>
        <dbReference type="EMBL" id="MXQ64234.1"/>
    </source>
</evidence>
<dbReference type="PANTHER" id="PTHR14226">
    <property type="entry name" value="NEUROPATHY TARGET ESTERASE/SWISS CHEESE D.MELANOGASTER"/>
    <property type="match status" value="1"/>
</dbReference>
<comment type="caution">
    <text evidence="4">Lacks conserved residue(s) required for the propagation of feature annotation.</text>
</comment>
<sequence length="276" mass="29592">MTRALVLGGGGSVAGPWAAGLVDGLRRDGTDLGAADLIVGTAAGAYIGACLAADADVSGLILDLIKEHHVDPAPDIDQGLLYRTIEILSDTSVPARTRRRMLGDMARDTGYPSMTPWLDRVMERLPVADWPDRELLLTSVAADTGERTVWRRGGAATLHEAVRASCSWPVLYVPTAIDGRPYIDGGVHSSTSADLARGHDRVIVLAPLRHMLPRAELDAELADLGTARVTVLCPDREAAELFTLGLFEPNLRYSAYDAGLRQAAEFRDEVAALWTA</sequence>
<gene>
    <name evidence="6" type="ORF">GQ466_09305</name>
</gene>
<proteinExistence type="predicted"/>
<dbReference type="PROSITE" id="PS51635">
    <property type="entry name" value="PNPLA"/>
    <property type="match status" value="1"/>
</dbReference>
<evidence type="ECO:0000313" key="7">
    <source>
        <dbReference type="Proteomes" id="UP000431901"/>
    </source>
</evidence>
<dbReference type="GO" id="GO:0016042">
    <property type="term" value="P:lipid catabolic process"/>
    <property type="evidence" value="ECO:0007669"/>
    <property type="project" value="UniProtKB-KW"/>
</dbReference>
<dbReference type="Proteomes" id="UP000431901">
    <property type="component" value="Unassembled WGS sequence"/>
</dbReference>
<dbReference type="GO" id="GO:0016787">
    <property type="term" value="F:hydrolase activity"/>
    <property type="evidence" value="ECO:0007669"/>
    <property type="project" value="UniProtKB-KW"/>
</dbReference>
<dbReference type="OrthoDB" id="2339873at2"/>
<evidence type="ECO:0000256" key="4">
    <source>
        <dbReference type="PROSITE-ProRule" id="PRU01161"/>
    </source>
</evidence>
<keyword evidence="1" id="KW-0378">Hydrolase</keyword>
<accession>A0A6I4WAZ3</accession>
<dbReference type="EMBL" id="WUTW01000001">
    <property type="protein sequence ID" value="MXQ64234.1"/>
    <property type="molecule type" value="Genomic_DNA"/>
</dbReference>
<evidence type="ECO:0000259" key="5">
    <source>
        <dbReference type="PROSITE" id="PS51635"/>
    </source>
</evidence>
<keyword evidence="3" id="KW-0443">Lipid metabolism</keyword>
<dbReference type="InterPro" id="IPR016035">
    <property type="entry name" value="Acyl_Trfase/lysoPLipase"/>
</dbReference>
<dbReference type="AlphaFoldDB" id="A0A6I4WAZ3"/>
<organism evidence="6 7">
    <name type="scientific">Actinomadura rayongensis</name>
    <dbReference type="NCBI Taxonomy" id="1429076"/>
    <lineage>
        <taxon>Bacteria</taxon>
        <taxon>Bacillati</taxon>
        <taxon>Actinomycetota</taxon>
        <taxon>Actinomycetes</taxon>
        <taxon>Streptosporangiales</taxon>
        <taxon>Thermomonosporaceae</taxon>
        <taxon>Actinomadura</taxon>
    </lineage>
</organism>
<dbReference type="RefSeq" id="WP_161102275.1">
    <property type="nucleotide sequence ID" value="NZ_JBHLYI010000014.1"/>
</dbReference>
<evidence type="ECO:0000256" key="3">
    <source>
        <dbReference type="ARBA" id="ARBA00023098"/>
    </source>
</evidence>
<feature type="short sequence motif" description="DGA/G" evidence="4">
    <location>
        <begin position="184"/>
        <end position="186"/>
    </location>
</feature>
<comment type="caution">
    <text evidence="6">The sequence shown here is derived from an EMBL/GenBank/DDBJ whole genome shotgun (WGS) entry which is preliminary data.</text>
</comment>
<dbReference type="PANTHER" id="PTHR14226:SF57">
    <property type="entry name" value="BLR7027 PROTEIN"/>
    <property type="match status" value="1"/>
</dbReference>
<name>A0A6I4WAZ3_9ACTN</name>
<protein>
    <submittedName>
        <fullName evidence="6">Patatin-like phospholipase family protein</fullName>
    </submittedName>
</protein>
<keyword evidence="2" id="KW-0442">Lipid degradation</keyword>
<reference evidence="6 7" key="1">
    <citation type="submission" date="2019-12" db="EMBL/GenBank/DDBJ databases">
        <title>Nocardia macrotermitis sp. nov. and Nocardia aurantia sp. nov., isolated from the gut of the fungus growing-termite Macrotermes natalensis.</title>
        <authorList>
            <person name="Christine B."/>
            <person name="Rene B."/>
        </authorList>
    </citation>
    <scope>NUCLEOTIDE SEQUENCE [LARGE SCALE GENOMIC DNA]</scope>
    <source>
        <strain evidence="6 7">DSM 102126</strain>
    </source>
</reference>
<dbReference type="InterPro" id="IPR002641">
    <property type="entry name" value="PNPLA_dom"/>
</dbReference>
<evidence type="ECO:0000256" key="1">
    <source>
        <dbReference type="ARBA" id="ARBA00022801"/>
    </source>
</evidence>
<evidence type="ECO:0000256" key="2">
    <source>
        <dbReference type="ARBA" id="ARBA00022963"/>
    </source>
</evidence>
<feature type="domain" description="PNPLA" evidence="5">
    <location>
        <begin position="6"/>
        <end position="197"/>
    </location>
</feature>
<keyword evidence="7" id="KW-1185">Reference proteome</keyword>